<comment type="caution">
    <text evidence="10">The sequence shown here is derived from an EMBL/GenBank/DDBJ whole genome shotgun (WGS) entry which is preliminary data.</text>
</comment>
<dbReference type="InterPro" id="IPR021765">
    <property type="entry name" value="UstYa-like"/>
</dbReference>
<dbReference type="Proteomes" id="UP001430848">
    <property type="component" value="Unassembled WGS sequence"/>
</dbReference>
<evidence type="ECO:0000313" key="10">
    <source>
        <dbReference type="EMBL" id="KAK7726497.1"/>
    </source>
</evidence>
<keyword evidence="2 9" id="KW-0812">Transmembrane</keyword>
<proteinExistence type="inferred from homology"/>
<dbReference type="Pfam" id="PF11807">
    <property type="entry name" value="UstYa"/>
    <property type="match status" value="1"/>
</dbReference>
<evidence type="ECO:0000256" key="8">
    <source>
        <dbReference type="ARBA" id="ARBA00035112"/>
    </source>
</evidence>
<sequence length="213" mass="24355">MKVDHEKTKGITFSVVASTLFGIIIGSTLTQFVFPRPDWRTCRQIGLEAGAAGTSHASDEQWNRSVPQDKPHSFELLHENGYSTDLQTLRTLGTHDAFSPFKGPPTKEVDNAWSKYWQVWMFSIGEDAFKASVPQHTESAVRVHDKKHDDGSASPRYLATFEATHQLHCLYNLFRASYLDYYPDEKQDYDANPAQWHARVDHCVDILRQKLAW</sequence>
<evidence type="ECO:0000256" key="2">
    <source>
        <dbReference type="ARBA" id="ARBA00022692"/>
    </source>
</evidence>
<evidence type="ECO:0000313" key="11">
    <source>
        <dbReference type="Proteomes" id="UP001430848"/>
    </source>
</evidence>
<dbReference type="EMBL" id="JAKNSF020000043">
    <property type="protein sequence ID" value="KAK7726497.1"/>
    <property type="molecule type" value="Genomic_DNA"/>
</dbReference>
<evidence type="ECO:0000256" key="3">
    <source>
        <dbReference type="ARBA" id="ARBA00022989"/>
    </source>
</evidence>
<evidence type="ECO:0000256" key="5">
    <source>
        <dbReference type="ARBA" id="ARBA00023026"/>
    </source>
</evidence>
<evidence type="ECO:0000256" key="7">
    <source>
        <dbReference type="ARBA" id="ARBA00023180"/>
    </source>
</evidence>
<keyword evidence="11" id="KW-1185">Reference proteome</keyword>
<keyword evidence="7" id="KW-0325">Glycoprotein</keyword>
<organism evidence="10 11">
    <name type="scientific">Diaporthe eres</name>
    <name type="common">Phomopsis oblonga</name>
    <dbReference type="NCBI Taxonomy" id="83184"/>
    <lineage>
        <taxon>Eukaryota</taxon>
        <taxon>Fungi</taxon>
        <taxon>Dikarya</taxon>
        <taxon>Ascomycota</taxon>
        <taxon>Pezizomycotina</taxon>
        <taxon>Sordariomycetes</taxon>
        <taxon>Sordariomycetidae</taxon>
        <taxon>Diaporthales</taxon>
        <taxon>Diaporthaceae</taxon>
        <taxon>Diaporthe</taxon>
        <taxon>Diaporthe eres species complex</taxon>
    </lineage>
</organism>
<evidence type="ECO:0000256" key="6">
    <source>
        <dbReference type="ARBA" id="ARBA00023136"/>
    </source>
</evidence>
<keyword evidence="5" id="KW-0843">Virulence</keyword>
<evidence type="ECO:0000256" key="1">
    <source>
        <dbReference type="ARBA" id="ARBA00004167"/>
    </source>
</evidence>
<gene>
    <name evidence="10" type="primary">HSV2_1</name>
    <name evidence="10" type="ORF">SLS63_007658</name>
</gene>
<dbReference type="PANTHER" id="PTHR33365">
    <property type="entry name" value="YALI0B05434P"/>
    <property type="match status" value="1"/>
</dbReference>
<keyword evidence="4" id="KW-0560">Oxidoreductase</keyword>
<dbReference type="PANTHER" id="PTHR33365:SF12">
    <property type="entry name" value="TAT PATHWAY SIGNAL SEQUENCE"/>
    <property type="match status" value="1"/>
</dbReference>
<keyword evidence="3 9" id="KW-1133">Transmembrane helix</keyword>
<evidence type="ECO:0000256" key="9">
    <source>
        <dbReference type="SAM" id="Phobius"/>
    </source>
</evidence>
<comment type="subcellular location">
    <subcellularLocation>
        <location evidence="1">Membrane</location>
        <topology evidence="1">Single-pass membrane protein</topology>
    </subcellularLocation>
</comment>
<name>A0ABR1P4U7_DIAER</name>
<feature type="transmembrane region" description="Helical" evidence="9">
    <location>
        <begin position="12"/>
        <end position="34"/>
    </location>
</feature>
<keyword evidence="6 9" id="KW-0472">Membrane</keyword>
<comment type="similarity">
    <text evidence="8">Belongs to the ustYa family.</text>
</comment>
<reference evidence="10 11" key="1">
    <citation type="submission" date="2024-02" db="EMBL/GenBank/DDBJ databases">
        <title>De novo assembly and annotation of 12 fungi associated with fruit tree decline syndrome in Ontario, Canada.</title>
        <authorList>
            <person name="Sulman M."/>
            <person name="Ellouze W."/>
            <person name="Ilyukhin E."/>
        </authorList>
    </citation>
    <scope>NUCLEOTIDE SEQUENCE [LARGE SCALE GENOMIC DNA]</scope>
    <source>
        <strain evidence="10 11">M169</strain>
    </source>
</reference>
<protein>
    <submittedName>
        <fullName evidence="10">Phosphatidylinositol 3,5-bisphosphate-binding protein</fullName>
    </submittedName>
</protein>
<accession>A0ABR1P4U7</accession>
<evidence type="ECO:0000256" key="4">
    <source>
        <dbReference type="ARBA" id="ARBA00023002"/>
    </source>
</evidence>